<feature type="region of interest" description="Disordered" evidence="1">
    <location>
        <begin position="159"/>
        <end position="313"/>
    </location>
</feature>
<feature type="compositionally biased region" description="Basic residues" evidence="1">
    <location>
        <begin position="255"/>
        <end position="273"/>
    </location>
</feature>
<feature type="compositionally biased region" description="Low complexity" evidence="1">
    <location>
        <begin position="173"/>
        <end position="191"/>
    </location>
</feature>
<proteinExistence type="predicted"/>
<keyword evidence="3" id="KW-1185">Reference proteome</keyword>
<dbReference type="HOGENOM" id="CLU_046903_0_0_1"/>
<feature type="compositionally biased region" description="Polar residues" evidence="1">
    <location>
        <begin position="198"/>
        <end position="214"/>
    </location>
</feature>
<dbReference type="KEGG" id="ani:ANIA_01928"/>
<sequence>MHRSTFSQQPHEPTTLARFQLAKFSYTTLSINHRGPLTWSHVFGNGDLFGVFESYAALSSTRVLFRVVHNGWETLVRRFQVKFSSDRDFYSVLATLSDINCPFAESNVSSVRPMSGPTSSLLNLGQFDPVSRSQHCPSTVTENSTSVIGMALPYRAATTSSTTAHPSDAVFPTSLSGSTTISSTSRQISTLGGISRTPFGSTSSRPNVQPSNTDADPFKRPCTSIASSVNEVDNIPPASPSQATGTAEASSSPPKTKKAASTKRAAKGRKPPKKDHTVLPSAPPEDLTKSPDQQTTTTTATAKTTSTPVVPFENVGLPAPANLAKYTSEPAADRTASLQAWLCAHLEDPNFLQLCEDIEGIAERYYLGERREW</sequence>
<evidence type="ECO:0000256" key="1">
    <source>
        <dbReference type="SAM" id="MobiDB-lite"/>
    </source>
</evidence>
<accession>Q5BC02</accession>
<name>Q5BC02_EMENI</name>
<dbReference type="VEuPathDB" id="FungiDB:AN1928"/>
<dbReference type="InterPro" id="IPR004354">
    <property type="entry name" value="Meiotic_Rec114"/>
</dbReference>
<reference evidence="3" key="2">
    <citation type="journal article" date="2009" name="Fungal Genet. Biol.">
        <title>The 2008 update of the Aspergillus nidulans genome annotation: a community effort.</title>
        <authorList>
            <person name="Wortman J.R."/>
            <person name="Gilsenan J.M."/>
            <person name="Joardar V."/>
            <person name="Deegan J."/>
            <person name="Clutterbuck J."/>
            <person name="Andersen M.R."/>
            <person name="Archer D."/>
            <person name="Bencina M."/>
            <person name="Braus G."/>
            <person name="Coutinho P."/>
            <person name="von Dohren H."/>
            <person name="Doonan J."/>
            <person name="Driessen A.J."/>
            <person name="Durek P."/>
            <person name="Espeso E."/>
            <person name="Fekete E."/>
            <person name="Flipphi M."/>
            <person name="Estrada C.G."/>
            <person name="Geysens S."/>
            <person name="Goldman G."/>
            <person name="de Groot P.W."/>
            <person name="Hansen K."/>
            <person name="Harris S.D."/>
            <person name="Heinekamp T."/>
            <person name="Helmstaedt K."/>
            <person name="Henrissat B."/>
            <person name="Hofmann G."/>
            <person name="Homan T."/>
            <person name="Horio T."/>
            <person name="Horiuchi H."/>
            <person name="James S."/>
            <person name="Jones M."/>
            <person name="Karaffa L."/>
            <person name="Karanyi Z."/>
            <person name="Kato M."/>
            <person name="Keller N."/>
            <person name="Kelly D.E."/>
            <person name="Kiel J.A."/>
            <person name="Kim J.M."/>
            <person name="van der Klei I.J."/>
            <person name="Klis F.M."/>
            <person name="Kovalchuk A."/>
            <person name="Krasevec N."/>
            <person name="Kubicek C.P."/>
            <person name="Liu B."/>
            <person name="Maccabe A."/>
            <person name="Meyer V."/>
            <person name="Mirabito P."/>
            <person name="Miskei M."/>
            <person name="Mos M."/>
            <person name="Mullins J."/>
            <person name="Nelson D.R."/>
            <person name="Nielsen J."/>
            <person name="Oakley B.R."/>
            <person name="Osmani S.A."/>
            <person name="Pakula T."/>
            <person name="Paszewski A."/>
            <person name="Paulsen I."/>
            <person name="Pilsyk S."/>
            <person name="Pocsi I."/>
            <person name="Punt P.J."/>
            <person name="Ram A.F."/>
            <person name="Ren Q."/>
            <person name="Robellet X."/>
            <person name="Robson G."/>
            <person name="Seiboth B."/>
            <person name="van Solingen P."/>
            <person name="Specht T."/>
            <person name="Sun J."/>
            <person name="Taheri-Talesh N."/>
            <person name="Takeshita N."/>
            <person name="Ussery D."/>
            <person name="vanKuyk P.A."/>
            <person name="Visser H."/>
            <person name="van de Vondervoort P.J."/>
            <person name="de Vries R.P."/>
            <person name="Walton J."/>
            <person name="Xiang X."/>
            <person name="Xiong Y."/>
            <person name="Zeng A.P."/>
            <person name="Brandt B.W."/>
            <person name="Cornell M.J."/>
            <person name="van den Hondel C.A."/>
            <person name="Visser J."/>
            <person name="Oliver S.G."/>
            <person name="Turner G."/>
        </authorList>
    </citation>
    <scope>GENOME REANNOTATION</scope>
    <source>
        <strain evidence="3">FGSC A4 / ATCC 38163 / CBS 112.46 / NRRL 194 / M139</strain>
    </source>
</reference>
<dbReference type="EMBL" id="BN001307">
    <property type="protein sequence ID" value="CBF85842.1"/>
    <property type="molecule type" value="Genomic_DNA"/>
</dbReference>
<dbReference type="RefSeq" id="XP_659532.1">
    <property type="nucleotide sequence ID" value="XM_654440.1"/>
</dbReference>
<evidence type="ECO:0000313" key="2">
    <source>
        <dbReference type="EMBL" id="CBF85842.1"/>
    </source>
</evidence>
<gene>
    <name evidence="2" type="ORF">ANIA_01928</name>
</gene>
<evidence type="ECO:0000313" key="3">
    <source>
        <dbReference type="Proteomes" id="UP000000560"/>
    </source>
</evidence>
<dbReference type="InParanoid" id="Q5BC02"/>
<dbReference type="GO" id="GO:0007131">
    <property type="term" value="P:reciprocal meiotic recombination"/>
    <property type="evidence" value="ECO:0007669"/>
    <property type="project" value="InterPro"/>
</dbReference>
<protein>
    <submittedName>
        <fullName evidence="2">Uncharacterized protein</fullName>
    </submittedName>
</protein>
<reference evidence="3" key="1">
    <citation type="journal article" date="2005" name="Nature">
        <title>Sequencing of Aspergillus nidulans and comparative analysis with A. fumigatus and A. oryzae.</title>
        <authorList>
            <person name="Galagan J.E."/>
            <person name="Calvo S.E."/>
            <person name="Cuomo C."/>
            <person name="Ma L.J."/>
            <person name="Wortman J.R."/>
            <person name="Batzoglou S."/>
            <person name="Lee S.I."/>
            <person name="Basturkmen M."/>
            <person name="Spevak C.C."/>
            <person name="Clutterbuck J."/>
            <person name="Kapitonov V."/>
            <person name="Jurka J."/>
            <person name="Scazzocchio C."/>
            <person name="Farman M."/>
            <person name="Butler J."/>
            <person name="Purcell S."/>
            <person name="Harris S."/>
            <person name="Braus G.H."/>
            <person name="Draht O."/>
            <person name="Busch S."/>
            <person name="D'Enfert C."/>
            <person name="Bouchier C."/>
            <person name="Goldman G.H."/>
            <person name="Bell-Pedersen D."/>
            <person name="Griffiths-Jones S."/>
            <person name="Doonan J.H."/>
            <person name="Yu J."/>
            <person name="Vienken K."/>
            <person name="Pain A."/>
            <person name="Freitag M."/>
            <person name="Selker E.U."/>
            <person name="Archer D.B."/>
            <person name="Penalva M.A."/>
            <person name="Oakley B.R."/>
            <person name="Momany M."/>
            <person name="Tanaka T."/>
            <person name="Kumagai T."/>
            <person name="Asai K."/>
            <person name="Machida M."/>
            <person name="Nierman W.C."/>
            <person name="Denning D.W."/>
            <person name="Caddick M."/>
            <person name="Hynes M."/>
            <person name="Paoletti M."/>
            <person name="Fischer R."/>
            <person name="Miller B."/>
            <person name="Dyer P."/>
            <person name="Sachs M.S."/>
            <person name="Osmani S.A."/>
            <person name="Birren B.W."/>
        </authorList>
    </citation>
    <scope>NUCLEOTIDE SEQUENCE [LARGE SCALE GENOMIC DNA]</scope>
    <source>
        <strain evidence="3">FGSC A4 / ATCC 38163 / CBS 112.46 / NRRL 194 / M139</strain>
    </source>
</reference>
<dbReference type="OrthoDB" id="5360255at2759"/>
<dbReference type="AlphaFoldDB" id="Q5BC02"/>
<dbReference type="Proteomes" id="UP000000560">
    <property type="component" value="Chromosome VII"/>
</dbReference>
<organism evidence="2 3">
    <name type="scientific">Emericella nidulans (strain FGSC A4 / ATCC 38163 / CBS 112.46 / NRRL 194 / M139)</name>
    <name type="common">Aspergillus nidulans</name>
    <dbReference type="NCBI Taxonomy" id="227321"/>
    <lineage>
        <taxon>Eukaryota</taxon>
        <taxon>Fungi</taxon>
        <taxon>Dikarya</taxon>
        <taxon>Ascomycota</taxon>
        <taxon>Pezizomycotina</taxon>
        <taxon>Eurotiomycetes</taxon>
        <taxon>Eurotiomycetidae</taxon>
        <taxon>Eurotiales</taxon>
        <taxon>Aspergillaceae</taxon>
        <taxon>Aspergillus</taxon>
        <taxon>Aspergillus subgen. Nidulantes</taxon>
    </lineage>
</organism>
<dbReference type="Pfam" id="PF03525">
    <property type="entry name" value="Meiotic_rec114"/>
    <property type="match status" value="1"/>
</dbReference>
<dbReference type="GeneID" id="2874659"/>
<feature type="compositionally biased region" description="Low complexity" evidence="1">
    <location>
        <begin position="290"/>
        <end position="308"/>
    </location>
</feature>
<dbReference type="OMA" id="RRFQLKF"/>
<accession>C8VKV0</accession>